<dbReference type="SUPFAM" id="SSF50729">
    <property type="entry name" value="PH domain-like"/>
    <property type="match status" value="1"/>
</dbReference>
<feature type="region of interest" description="Disordered" evidence="7">
    <location>
        <begin position="271"/>
        <end position="291"/>
    </location>
</feature>
<keyword evidence="5" id="KW-0472">Membrane</keyword>
<feature type="compositionally biased region" description="Pro residues" evidence="7">
    <location>
        <begin position="430"/>
        <end position="450"/>
    </location>
</feature>
<feature type="compositionally biased region" description="Basic and acidic residues" evidence="7">
    <location>
        <begin position="588"/>
        <end position="599"/>
    </location>
</feature>
<feature type="region of interest" description="Disordered" evidence="7">
    <location>
        <begin position="186"/>
        <end position="247"/>
    </location>
</feature>
<dbReference type="GO" id="GO:0036195">
    <property type="term" value="C:muscle cell projection membrane"/>
    <property type="evidence" value="ECO:0007669"/>
    <property type="project" value="TreeGrafter"/>
</dbReference>
<evidence type="ECO:0000256" key="4">
    <source>
        <dbReference type="ARBA" id="ARBA00022490"/>
    </source>
</evidence>
<feature type="region of interest" description="Disordered" evidence="7">
    <location>
        <begin position="1"/>
        <end position="24"/>
    </location>
</feature>
<feature type="compositionally biased region" description="Low complexity" evidence="7">
    <location>
        <begin position="345"/>
        <end position="357"/>
    </location>
</feature>
<keyword evidence="4" id="KW-0963">Cytoplasm</keyword>
<reference evidence="9" key="1">
    <citation type="submission" date="2023-04" db="EMBL/GenBank/DDBJ databases">
        <title>Chromosome-level genome of Chaenocephalus aceratus.</title>
        <authorList>
            <person name="Park H."/>
        </authorList>
    </citation>
    <scope>NUCLEOTIDE SEQUENCE</scope>
    <source>
        <strain evidence="9">DE</strain>
        <tissue evidence="9">Muscle</tissue>
    </source>
</reference>
<evidence type="ECO:0000256" key="2">
    <source>
        <dbReference type="ARBA" id="ARBA00004370"/>
    </source>
</evidence>
<protein>
    <submittedName>
        <fullName evidence="9">Pleckstrin like domain containing family O member 1-A</fullName>
    </submittedName>
</protein>
<keyword evidence="10" id="KW-1185">Reference proteome</keyword>
<feature type="compositionally biased region" description="Gly residues" evidence="7">
    <location>
        <begin position="278"/>
        <end position="287"/>
    </location>
</feature>
<dbReference type="Proteomes" id="UP001228049">
    <property type="component" value="Unassembled WGS sequence"/>
</dbReference>
<dbReference type="GO" id="GO:1901739">
    <property type="term" value="P:regulation of myoblast fusion"/>
    <property type="evidence" value="ECO:0007669"/>
    <property type="project" value="TreeGrafter"/>
</dbReference>
<comment type="caution">
    <text evidence="9">The sequence shown here is derived from an EMBL/GenBank/DDBJ whole genome shotgun (WGS) entry which is preliminary data.</text>
</comment>
<dbReference type="InterPro" id="IPR001849">
    <property type="entry name" value="PH_domain"/>
</dbReference>
<evidence type="ECO:0000256" key="6">
    <source>
        <dbReference type="ARBA" id="ARBA00023242"/>
    </source>
</evidence>
<evidence type="ECO:0000256" key="3">
    <source>
        <dbReference type="ARBA" id="ARBA00004496"/>
    </source>
</evidence>
<keyword evidence="6" id="KW-0539">Nucleus</keyword>
<feature type="domain" description="PH" evidence="8">
    <location>
        <begin position="1"/>
        <end position="85"/>
    </location>
</feature>
<dbReference type="InterPro" id="IPR043448">
    <property type="entry name" value="PKHO1/2"/>
</dbReference>
<feature type="region of interest" description="Disordered" evidence="7">
    <location>
        <begin position="575"/>
        <end position="618"/>
    </location>
</feature>
<dbReference type="PROSITE" id="PS50003">
    <property type="entry name" value="PH_DOMAIN"/>
    <property type="match status" value="1"/>
</dbReference>
<dbReference type="PANTHER" id="PTHR15871:SF1">
    <property type="entry name" value="PLECKSTRIN HOMOLOGY DOMAIN-CONTAINING FAMILY O MEMBER 1"/>
    <property type="match status" value="1"/>
</dbReference>
<dbReference type="PANTHER" id="PTHR15871">
    <property type="entry name" value="PH DOMAIN-CONTAINING PROTEIN"/>
    <property type="match status" value="1"/>
</dbReference>
<evidence type="ECO:0000256" key="7">
    <source>
        <dbReference type="SAM" id="MobiDB-lite"/>
    </source>
</evidence>
<feature type="compositionally biased region" description="Basic and acidic residues" evidence="7">
    <location>
        <begin position="410"/>
        <end position="419"/>
    </location>
</feature>
<dbReference type="EMBL" id="JASDAP010000034">
    <property type="protein sequence ID" value="KAK1876107.1"/>
    <property type="molecule type" value="Genomic_DNA"/>
</dbReference>
<feature type="compositionally biased region" description="Basic and acidic residues" evidence="7">
    <location>
        <begin position="14"/>
        <end position="24"/>
    </location>
</feature>
<feature type="compositionally biased region" description="Basic and acidic residues" evidence="7">
    <location>
        <begin position="333"/>
        <end position="344"/>
    </location>
</feature>
<feature type="region of interest" description="Disordered" evidence="7">
    <location>
        <begin position="315"/>
        <end position="551"/>
    </location>
</feature>
<proteinExistence type="predicted"/>
<organism evidence="9 10">
    <name type="scientific">Dissostichus eleginoides</name>
    <name type="common">Patagonian toothfish</name>
    <name type="synonym">Dissostichus amissus</name>
    <dbReference type="NCBI Taxonomy" id="100907"/>
    <lineage>
        <taxon>Eukaryota</taxon>
        <taxon>Metazoa</taxon>
        <taxon>Chordata</taxon>
        <taxon>Craniata</taxon>
        <taxon>Vertebrata</taxon>
        <taxon>Euteleostomi</taxon>
        <taxon>Actinopterygii</taxon>
        <taxon>Neopterygii</taxon>
        <taxon>Teleostei</taxon>
        <taxon>Neoteleostei</taxon>
        <taxon>Acanthomorphata</taxon>
        <taxon>Eupercaria</taxon>
        <taxon>Perciformes</taxon>
        <taxon>Notothenioidei</taxon>
        <taxon>Nototheniidae</taxon>
        <taxon>Dissostichus</taxon>
    </lineage>
</organism>
<evidence type="ECO:0000256" key="5">
    <source>
        <dbReference type="ARBA" id="ARBA00023136"/>
    </source>
</evidence>
<name>A0AAD9B3L3_DISEL</name>
<sequence length="618" mass="67510">MSDCIRGPEGSTGQDERKAQEVLDLADYERSEELRKAKSRSKKNHSRFTLLRCRRPGNSVPNLLFLAVSPEEKESWVNALNVAIIKAKNRILDQEEGSLVHPTRDRAKIPQGRRLPTRGHLLAVASTSSHGMLTLDLVAEEDGFSYDADSRGSWEADLPRGGSCGQVAAEGFSGLGVRQRAGTDVSKLRVSKEPKVKTSSLPQRERALLGETPPPRALKDPQEPVLQAQSWTPQPGKRFSMQGRGRCASMDEVLSSRPAMIRSEFRSALRRCPTEEGSTGGSGGSGVGQLQSLIAQRMQRAQELLEEMRLEELQKAKAERERGGSSPYLKGIDSPRLHHLRGSDSPHSSKSSGSPRSRSSDSPRLRGRDSPRLRGRESPRSKAKKNRSKGTDSPRSRGSSDSPKTSDSPKPSDSHKPSDSLKPGDSPKPSNSPKPGDSPKPSNSPKPGDSPKPSNSHKPSDSLKPGDSPKPSNSPKRLTVSEAVRLKLSSSSNKEDDPPDSDSPPDSPRVKGSDSPQGGASPRRGSQEESPLLSSPSSPPEEDVEVGRRRDEAERLLEEAVSSWQEAQQILQEVKELQSQTLRRQRRKTYEKMERKKEEEEATPASPISPDDEGSETP</sequence>
<evidence type="ECO:0000313" key="9">
    <source>
        <dbReference type="EMBL" id="KAK1876107.1"/>
    </source>
</evidence>
<comment type="subcellular location">
    <subcellularLocation>
        <location evidence="3">Cytoplasm</location>
    </subcellularLocation>
    <subcellularLocation>
        <location evidence="2">Membrane</location>
    </subcellularLocation>
    <subcellularLocation>
        <location evidence="1">Nucleus</location>
    </subcellularLocation>
</comment>
<dbReference type="GO" id="GO:0005634">
    <property type="term" value="C:nucleus"/>
    <property type="evidence" value="ECO:0007669"/>
    <property type="project" value="UniProtKB-SubCell"/>
</dbReference>
<feature type="compositionally biased region" description="Basic and acidic residues" evidence="7">
    <location>
        <begin position="358"/>
        <end position="380"/>
    </location>
</feature>
<feature type="compositionally biased region" description="Low complexity" evidence="7">
    <location>
        <begin position="396"/>
        <end position="409"/>
    </location>
</feature>
<evidence type="ECO:0000259" key="8">
    <source>
        <dbReference type="PROSITE" id="PS50003"/>
    </source>
</evidence>
<accession>A0AAD9B3L3</accession>
<feature type="compositionally biased region" description="Basic and acidic residues" evidence="7">
    <location>
        <begin position="186"/>
        <end position="196"/>
    </location>
</feature>
<evidence type="ECO:0000313" key="10">
    <source>
        <dbReference type="Proteomes" id="UP001228049"/>
    </source>
</evidence>
<dbReference type="AlphaFoldDB" id="A0AAD9B3L3"/>
<dbReference type="GO" id="GO:0005737">
    <property type="term" value="C:cytoplasm"/>
    <property type="evidence" value="ECO:0007669"/>
    <property type="project" value="UniProtKB-SubCell"/>
</dbReference>
<evidence type="ECO:0000256" key="1">
    <source>
        <dbReference type="ARBA" id="ARBA00004123"/>
    </source>
</evidence>
<dbReference type="GO" id="GO:0032587">
    <property type="term" value="C:ruffle membrane"/>
    <property type="evidence" value="ECO:0007669"/>
    <property type="project" value="TreeGrafter"/>
</dbReference>
<gene>
    <name evidence="9" type="ORF">KUDE01_015554</name>
</gene>